<feature type="non-terminal residue" evidence="2">
    <location>
        <position position="292"/>
    </location>
</feature>
<dbReference type="PANTHER" id="PTHR11102:SF160">
    <property type="entry name" value="ERAD-ASSOCIATED E3 UBIQUITIN-PROTEIN LIGASE COMPONENT HRD3"/>
    <property type="match status" value="1"/>
</dbReference>
<evidence type="ECO:0008006" key="3">
    <source>
        <dbReference type="Google" id="ProtNLM"/>
    </source>
</evidence>
<name>A0A382TID4_9ZZZZ</name>
<dbReference type="InterPro" id="IPR006597">
    <property type="entry name" value="Sel1-like"/>
</dbReference>
<organism evidence="2">
    <name type="scientific">marine metagenome</name>
    <dbReference type="NCBI Taxonomy" id="408172"/>
    <lineage>
        <taxon>unclassified sequences</taxon>
        <taxon>metagenomes</taxon>
        <taxon>ecological metagenomes</taxon>
    </lineage>
</organism>
<dbReference type="EMBL" id="UINC01136856">
    <property type="protein sequence ID" value="SVD21870.1"/>
    <property type="molecule type" value="Genomic_DNA"/>
</dbReference>
<dbReference type="Gene3D" id="1.25.40.10">
    <property type="entry name" value="Tetratricopeptide repeat domain"/>
    <property type="match status" value="1"/>
</dbReference>
<dbReference type="PANTHER" id="PTHR11102">
    <property type="entry name" value="SEL-1-LIKE PROTEIN"/>
    <property type="match status" value="1"/>
</dbReference>
<evidence type="ECO:0000256" key="1">
    <source>
        <dbReference type="SAM" id="MobiDB-lite"/>
    </source>
</evidence>
<feature type="region of interest" description="Disordered" evidence="1">
    <location>
        <begin position="98"/>
        <end position="126"/>
    </location>
</feature>
<reference evidence="2" key="1">
    <citation type="submission" date="2018-05" db="EMBL/GenBank/DDBJ databases">
        <authorList>
            <person name="Lanie J.A."/>
            <person name="Ng W.-L."/>
            <person name="Kazmierczak K.M."/>
            <person name="Andrzejewski T.M."/>
            <person name="Davidsen T.M."/>
            <person name="Wayne K.J."/>
            <person name="Tettelin H."/>
            <person name="Glass J.I."/>
            <person name="Rusch D."/>
            <person name="Podicherti R."/>
            <person name="Tsui H.-C.T."/>
            <person name="Winkler M.E."/>
        </authorList>
    </citation>
    <scope>NUCLEOTIDE SEQUENCE</scope>
</reference>
<feature type="compositionally biased region" description="Pro residues" evidence="1">
    <location>
        <begin position="100"/>
        <end position="111"/>
    </location>
</feature>
<gene>
    <name evidence="2" type="ORF">METZ01_LOCUS374724</name>
</gene>
<dbReference type="InterPro" id="IPR011990">
    <property type="entry name" value="TPR-like_helical_dom_sf"/>
</dbReference>
<evidence type="ECO:0000313" key="2">
    <source>
        <dbReference type="EMBL" id="SVD21870.1"/>
    </source>
</evidence>
<dbReference type="SMART" id="SM00671">
    <property type="entry name" value="SEL1"/>
    <property type="match status" value="2"/>
</dbReference>
<protein>
    <recommendedName>
        <fullName evidence="3">Sel1 repeat family protein</fullName>
    </recommendedName>
</protein>
<dbReference type="InterPro" id="IPR050767">
    <property type="entry name" value="Sel1_AlgK"/>
</dbReference>
<sequence>MKMKPRNISTKWAHIVLSIGIFGLLSQLSAAVVVPGAPGVPGGTPSLPPGGLPGGIGTLPPIPGATNTPPMIPGGSGIPGIPTPTIDPVTGVPIIGTPPGGLPPGVPPTSPPTGGGTSVSTNAPPEVTPEMMREALRIFIRESKTIQRDARAGNPRQQHNLAILYTLGIGVPLDFKRAHHWFNKAALQGLPESQFNLAIAYQGGMGVRKDMVIAYKFYSLAATQGLPLASGGRDHIAQFMSRIQIETAQRMARGFQQGIARWQEMKDLEKAGQSNINRILGIKPKANGSAEG</sequence>
<dbReference type="SUPFAM" id="SSF81901">
    <property type="entry name" value="HCP-like"/>
    <property type="match status" value="1"/>
</dbReference>
<dbReference type="AlphaFoldDB" id="A0A382TID4"/>
<dbReference type="Pfam" id="PF08238">
    <property type="entry name" value="Sel1"/>
    <property type="match status" value="2"/>
</dbReference>
<accession>A0A382TID4</accession>
<proteinExistence type="predicted"/>